<keyword evidence="3" id="KW-0862">Zinc</keyword>
<evidence type="ECO:0000256" key="1">
    <source>
        <dbReference type="ARBA" id="ARBA00022723"/>
    </source>
</evidence>
<feature type="zinc finger region" description="dksA C4-type" evidence="4">
    <location>
        <begin position="40"/>
        <end position="64"/>
    </location>
</feature>
<dbReference type="Proteomes" id="UP000199594">
    <property type="component" value="Unassembled WGS sequence"/>
</dbReference>
<evidence type="ECO:0000259" key="6">
    <source>
        <dbReference type="Pfam" id="PF01258"/>
    </source>
</evidence>
<gene>
    <name evidence="7" type="ORF">SAMN04487956_11763</name>
</gene>
<dbReference type="GO" id="GO:0008270">
    <property type="term" value="F:zinc ion binding"/>
    <property type="evidence" value="ECO:0007669"/>
    <property type="project" value="UniProtKB-KW"/>
</dbReference>
<dbReference type="AlphaFoldDB" id="A0A1I7AGK1"/>
<evidence type="ECO:0000256" key="3">
    <source>
        <dbReference type="ARBA" id="ARBA00022833"/>
    </source>
</evidence>
<accession>A0A1I7AGK1</accession>
<name>A0A1I7AGK1_9GAMM</name>
<evidence type="ECO:0000256" key="4">
    <source>
        <dbReference type="PROSITE-ProRule" id="PRU00510"/>
    </source>
</evidence>
<evidence type="ECO:0000313" key="7">
    <source>
        <dbReference type="EMBL" id="SFT74000.1"/>
    </source>
</evidence>
<dbReference type="OrthoDB" id="962301at2"/>
<dbReference type="PROSITE" id="PS01102">
    <property type="entry name" value="ZF_DKSA_1"/>
    <property type="match status" value="1"/>
</dbReference>
<keyword evidence="1" id="KW-0479">Metal-binding</keyword>
<protein>
    <submittedName>
        <fullName evidence="7">Transcriptional regulator, TraR/DksA family</fullName>
    </submittedName>
</protein>
<keyword evidence="2" id="KW-0863">Zinc-finger</keyword>
<dbReference type="RefSeq" id="WP_139233918.1">
    <property type="nucleotide sequence ID" value="NZ_FPAQ01000017.1"/>
</dbReference>
<organism evidence="7 8">
    <name type="scientific">Halomonas saccharevitans</name>
    <dbReference type="NCBI Taxonomy" id="416872"/>
    <lineage>
        <taxon>Bacteria</taxon>
        <taxon>Pseudomonadati</taxon>
        <taxon>Pseudomonadota</taxon>
        <taxon>Gammaproteobacteria</taxon>
        <taxon>Oceanospirillales</taxon>
        <taxon>Halomonadaceae</taxon>
        <taxon>Halomonas</taxon>
    </lineage>
</organism>
<dbReference type="InterPro" id="IPR020460">
    <property type="entry name" value="Znf_C4-type_bac"/>
</dbReference>
<evidence type="ECO:0000256" key="2">
    <source>
        <dbReference type="ARBA" id="ARBA00022771"/>
    </source>
</evidence>
<reference evidence="7 8" key="1">
    <citation type="submission" date="2016-10" db="EMBL/GenBank/DDBJ databases">
        <authorList>
            <person name="de Groot N.N."/>
        </authorList>
    </citation>
    <scope>NUCLEOTIDE SEQUENCE [LARGE SCALE GENOMIC DNA]</scope>
    <source>
        <strain evidence="7 8">CGMCC 1.6493</strain>
    </source>
</reference>
<evidence type="ECO:0000313" key="8">
    <source>
        <dbReference type="Proteomes" id="UP000199594"/>
    </source>
</evidence>
<dbReference type="PANTHER" id="PTHR38777">
    <property type="entry name" value="FELS-2 PROPHAGE PROTEIN"/>
    <property type="match status" value="1"/>
</dbReference>
<sequence length="78" mass="8846">MWTEQQYETAAALSERERETALDAHRERMARAEPSPDGCCEACGEPIPAARLAAWPTARRCVPCQEDHDKRQSRYARG</sequence>
<dbReference type="PROSITE" id="PS51128">
    <property type="entry name" value="ZF_DKSA_2"/>
    <property type="match status" value="1"/>
</dbReference>
<dbReference type="EMBL" id="FPAQ01000017">
    <property type="protein sequence ID" value="SFT74000.1"/>
    <property type="molecule type" value="Genomic_DNA"/>
</dbReference>
<dbReference type="Gene3D" id="1.20.120.910">
    <property type="entry name" value="DksA, coiled-coil domain"/>
    <property type="match status" value="1"/>
</dbReference>
<dbReference type="InterPro" id="IPR000962">
    <property type="entry name" value="Znf_DskA_TraR"/>
</dbReference>
<feature type="domain" description="Zinc finger DksA/TraR C4-type" evidence="6">
    <location>
        <begin position="38"/>
        <end position="69"/>
    </location>
</feature>
<evidence type="ECO:0000256" key="5">
    <source>
        <dbReference type="SAM" id="MobiDB-lite"/>
    </source>
</evidence>
<dbReference type="PRINTS" id="PR00618">
    <property type="entry name" value="DKSAZNFINGER"/>
</dbReference>
<feature type="region of interest" description="Disordered" evidence="5">
    <location>
        <begin position="1"/>
        <end position="21"/>
    </location>
</feature>
<dbReference type="PANTHER" id="PTHR38777:SF1">
    <property type="entry name" value="DNAK SUPPRESSOR PROTEIN"/>
    <property type="match status" value="1"/>
</dbReference>
<dbReference type="InterPro" id="IPR020458">
    <property type="entry name" value="Znf_DskA_TraR_CS"/>
</dbReference>
<proteinExistence type="predicted"/>
<dbReference type="GO" id="GO:1900378">
    <property type="term" value="P:positive regulation of secondary metabolite biosynthetic process"/>
    <property type="evidence" value="ECO:0007669"/>
    <property type="project" value="TreeGrafter"/>
</dbReference>
<dbReference type="Pfam" id="PF01258">
    <property type="entry name" value="zf-dskA_traR"/>
    <property type="match status" value="1"/>
</dbReference>
<dbReference type="SUPFAM" id="SSF57716">
    <property type="entry name" value="Glucocorticoid receptor-like (DNA-binding domain)"/>
    <property type="match status" value="1"/>
</dbReference>